<evidence type="ECO:0000256" key="9">
    <source>
        <dbReference type="SAM" id="Phobius"/>
    </source>
</evidence>
<keyword evidence="3 9" id="KW-0812">Transmembrane</keyword>
<dbReference type="GO" id="GO:0004930">
    <property type="term" value="F:G protein-coupled receptor activity"/>
    <property type="evidence" value="ECO:0007669"/>
    <property type="project" value="UniProtKB-KW"/>
</dbReference>
<evidence type="ECO:0000256" key="5">
    <source>
        <dbReference type="ARBA" id="ARBA00023040"/>
    </source>
</evidence>
<evidence type="ECO:0000259" key="10">
    <source>
        <dbReference type="PROSITE" id="PS50262"/>
    </source>
</evidence>
<dbReference type="InterPro" id="IPR000276">
    <property type="entry name" value="GPCR_Rhodpsn"/>
</dbReference>
<evidence type="ECO:0000313" key="12">
    <source>
        <dbReference type="WBParaSite" id="jg22317"/>
    </source>
</evidence>
<dbReference type="WBParaSite" id="jg22317">
    <property type="protein sequence ID" value="jg22317"/>
    <property type="gene ID" value="jg22317"/>
</dbReference>
<dbReference type="InterPro" id="IPR017452">
    <property type="entry name" value="GPCR_Rhodpsn_7TM"/>
</dbReference>
<evidence type="ECO:0000256" key="1">
    <source>
        <dbReference type="ARBA" id="ARBA00004651"/>
    </source>
</evidence>
<dbReference type="Proteomes" id="UP000887574">
    <property type="component" value="Unplaced"/>
</dbReference>
<keyword evidence="6 9" id="KW-0472">Membrane</keyword>
<name>A0A915DS73_9BILA</name>
<keyword evidence="11" id="KW-1185">Reference proteome</keyword>
<feature type="transmembrane region" description="Helical" evidence="9">
    <location>
        <begin position="197"/>
        <end position="215"/>
    </location>
</feature>
<dbReference type="AlphaFoldDB" id="A0A915DS73"/>
<dbReference type="GO" id="GO:0005886">
    <property type="term" value="C:plasma membrane"/>
    <property type="evidence" value="ECO:0007669"/>
    <property type="project" value="UniProtKB-SubCell"/>
</dbReference>
<evidence type="ECO:0000313" key="11">
    <source>
        <dbReference type="Proteomes" id="UP000887574"/>
    </source>
</evidence>
<dbReference type="CDD" id="cd00637">
    <property type="entry name" value="7tm_classA_rhodopsin-like"/>
    <property type="match status" value="1"/>
</dbReference>
<keyword evidence="7" id="KW-0675">Receptor</keyword>
<evidence type="ECO:0000256" key="6">
    <source>
        <dbReference type="ARBA" id="ARBA00023136"/>
    </source>
</evidence>
<keyword evidence="2" id="KW-1003">Cell membrane</keyword>
<evidence type="ECO:0000256" key="3">
    <source>
        <dbReference type="ARBA" id="ARBA00022692"/>
    </source>
</evidence>
<feature type="transmembrane region" description="Helical" evidence="9">
    <location>
        <begin position="108"/>
        <end position="127"/>
    </location>
</feature>
<evidence type="ECO:0000256" key="7">
    <source>
        <dbReference type="ARBA" id="ARBA00023170"/>
    </source>
</evidence>
<keyword evidence="8" id="KW-0807">Transducer</keyword>
<evidence type="ECO:0000256" key="8">
    <source>
        <dbReference type="ARBA" id="ARBA00023224"/>
    </source>
</evidence>
<sequence>MAIVQAFDGKDKLSFGSMERLIPLWVSIFFLIVFSIFTVVGMISNIFKWLKITFSTQNKATAASKILYTYLSATDLVLIIVLAGGWLPSLIHGSIGFFIEPKLCAYNLLLKNWLLLASSAFYTLISINRYATIAYSQHVAKYFSKAKCAAYGVLIYLAAFLAQTPYLFFVKGTYIPKDKGVVSCTSEGSWQLTLFEMVHLSLFCVLLVVSVSMYFKLHSRLTKPAIPLSMANENSERKRINRTRRNAVLPGQTDRFHLLLFVSRQSAKLICLSTLIIVDMIKFAHPIVNNHTPSTHYIYLKSA</sequence>
<dbReference type="PANTHER" id="PTHR24228">
    <property type="entry name" value="B2 BRADYKININ RECEPTOR/ANGIOTENSIN II RECEPTOR"/>
    <property type="match status" value="1"/>
</dbReference>
<feature type="transmembrane region" description="Helical" evidence="9">
    <location>
        <begin position="148"/>
        <end position="169"/>
    </location>
</feature>
<feature type="transmembrane region" description="Helical" evidence="9">
    <location>
        <begin position="67"/>
        <end position="88"/>
    </location>
</feature>
<dbReference type="SUPFAM" id="SSF81321">
    <property type="entry name" value="Family A G protein-coupled receptor-like"/>
    <property type="match status" value="1"/>
</dbReference>
<dbReference type="Pfam" id="PF00001">
    <property type="entry name" value="7tm_1"/>
    <property type="match status" value="1"/>
</dbReference>
<reference evidence="12" key="1">
    <citation type="submission" date="2022-11" db="UniProtKB">
        <authorList>
            <consortium name="WormBaseParasite"/>
        </authorList>
    </citation>
    <scope>IDENTIFICATION</scope>
</reference>
<dbReference type="Gene3D" id="1.20.1070.10">
    <property type="entry name" value="Rhodopsin 7-helix transmembrane proteins"/>
    <property type="match status" value="1"/>
</dbReference>
<keyword evidence="5" id="KW-0297">G-protein coupled receptor</keyword>
<comment type="subcellular location">
    <subcellularLocation>
        <location evidence="1">Cell membrane</location>
        <topology evidence="1">Multi-pass membrane protein</topology>
    </subcellularLocation>
</comment>
<evidence type="ECO:0000256" key="4">
    <source>
        <dbReference type="ARBA" id="ARBA00022989"/>
    </source>
</evidence>
<proteinExistence type="predicted"/>
<accession>A0A915DS73</accession>
<feature type="domain" description="G-protein coupled receptors family 1 profile" evidence="10">
    <location>
        <begin position="44"/>
        <end position="243"/>
    </location>
</feature>
<organism evidence="11 12">
    <name type="scientific">Ditylenchus dipsaci</name>
    <dbReference type="NCBI Taxonomy" id="166011"/>
    <lineage>
        <taxon>Eukaryota</taxon>
        <taxon>Metazoa</taxon>
        <taxon>Ecdysozoa</taxon>
        <taxon>Nematoda</taxon>
        <taxon>Chromadorea</taxon>
        <taxon>Rhabditida</taxon>
        <taxon>Tylenchina</taxon>
        <taxon>Tylenchomorpha</taxon>
        <taxon>Sphaerularioidea</taxon>
        <taxon>Anguinidae</taxon>
        <taxon>Anguininae</taxon>
        <taxon>Ditylenchus</taxon>
    </lineage>
</organism>
<evidence type="ECO:0000256" key="2">
    <source>
        <dbReference type="ARBA" id="ARBA00022475"/>
    </source>
</evidence>
<protein>
    <submittedName>
        <fullName evidence="12">G-protein coupled receptors family 1 profile domain-containing protein</fullName>
    </submittedName>
</protein>
<dbReference type="PROSITE" id="PS50262">
    <property type="entry name" value="G_PROTEIN_RECEP_F1_2"/>
    <property type="match status" value="1"/>
</dbReference>
<feature type="transmembrane region" description="Helical" evidence="9">
    <location>
        <begin position="22"/>
        <end position="47"/>
    </location>
</feature>
<keyword evidence="4 9" id="KW-1133">Transmembrane helix</keyword>
<dbReference type="PANTHER" id="PTHR24228:SF59">
    <property type="entry name" value="NEUROPEPTIDE RECEPTOR 15"/>
    <property type="match status" value="1"/>
</dbReference>